<dbReference type="InterPro" id="IPR007704">
    <property type="entry name" value="PIG-M"/>
</dbReference>
<dbReference type="GO" id="GO:0051751">
    <property type="term" value="F:alpha-1,4-mannosyltransferase activity"/>
    <property type="evidence" value="ECO:0007669"/>
    <property type="project" value="InterPro"/>
</dbReference>
<feature type="transmembrane region" description="Helical" evidence="13">
    <location>
        <begin position="375"/>
        <end position="396"/>
    </location>
</feature>
<dbReference type="GO" id="GO:1990529">
    <property type="term" value="C:glycosylphosphatidylinositol-mannosyltransferase I complex"/>
    <property type="evidence" value="ECO:0007669"/>
    <property type="project" value="TreeGrafter"/>
</dbReference>
<proteinExistence type="inferred from homology"/>
<dbReference type="GO" id="GO:0006506">
    <property type="term" value="P:GPI anchor biosynthetic process"/>
    <property type="evidence" value="ECO:0007669"/>
    <property type="project" value="UniProtKB-UniPathway"/>
</dbReference>
<dbReference type="GO" id="GO:0005789">
    <property type="term" value="C:endoplasmic reticulum membrane"/>
    <property type="evidence" value="ECO:0007669"/>
    <property type="project" value="UniProtKB-SubCell"/>
</dbReference>
<comment type="subcellular location">
    <subcellularLocation>
        <location evidence="1 13">Endoplasmic reticulum membrane</location>
        <topology evidence="1 13">Multi-pass membrane protein</topology>
    </subcellularLocation>
</comment>
<evidence type="ECO:0000256" key="8">
    <source>
        <dbReference type="ARBA" id="ARBA00022692"/>
    </source>
</evidence>
<dbReference type="UniPathway" id="UPA00196"/>
<evidence type="ECO:0000256" key="11">
    <source>
        <dbReference type="ARBA" id="ARBA00023136"/>
    </source>
</evidence>
<feature type="transmembrane region" description="Helical" evidence="13">
    <location>
        <begin position="90"/>
        <end position="110"/>
    </location>
</feature>
<gene>
    <name evidence="14" type="ORF">SAMEA4029009_CIC11G00000001679</name>
</gene>
<dbReference type="AlphaFoldDB" id="A0A1L0C3Z1"/>
<dbReference type="EMBL" id="LT635768">
    <property type="protein sequence ID" value="SGZ57498.1"/>
    <property type="molecule type" value="Genomic_DNA"/>
</dbReference>
<keyword evidence="6 13" id="KW-0328">Glycosyltransferase</keyword>
<evidence type="ECO:0000256" key="13">
    <source>
        <dbReference type="RuleBase" id="RU365064"/>
    </source>
</evidence>
<protein>
    <recommendedName>
        <fullName evidence="4 13">GPI mannosyltransferase 1</fullName>
        <ecNumber evidence="13">2.4.1.-</ecNumber>
    </recommendedName>
    <alternativeName>
        <fullName evidence="13">GPI mannosyltransferase I</fullName>
    </alternativeName>
</protein>
<keyword evidence="9 13" id="KW-0256">Endoplasmic reticulum</keyword>
<keyword evidence="5 13" id="KW-0337">GPI-anchor biosynthesis</keyword>
<evidence type="ECO:0000256" key="10">
    <source>
        <dbReference type="ARBA" id="ARBA00022989"/>
    </source>
</evidence>
<evidence type="ECO:0000256" key="1">
    <source>
        <dbReference type="ARBA" id="ARBA00004477"/>
    </source>
</evidence>
<name>A0A1L0C3Z1_9ASCO</name>
<dbReference type="EC" id="2.4.1.-" evidence="13"/>
<dbReference type="Proteomes" id="UP000182259">
    <property type="component" value="Chromosome V"/>
</dbReference>
<keyword evidence="7 13" id="KW-0808">Transferase</keyword>
<keyword evidence="10 13" id="KW-1133">Transmembrane helix</keyword>
<feature type="transmembrane region" description="Helical" evidence="13">
    <location>
        <begin position="267"/>
        <end position="285"/>
    </location>
</feature>
<keyword evidence="11 13" id="KW-0472">Membrane</keyword>
<feature type="transmembrane region" description="Helical" evidence="13">
    <location>
        <begin position="305"/>
        <end position="323"/>
    </location>
</feature>
<feature type="transmembrane region" description="Helical" evidence="13">
    <location>
        <begin position="344"/>
        <end position="363"/>
    </location>
</feature>
<evidence type="ECO:0000313" key="15">
    <source>
        <dbReference type="Proteomes" id="UP000182259"/>
    </source>
</evidence>
<evidence type="ECO:0000256" key="4">
    <source>
        <dbReference type="ARBA" id="ARBA00013797"/>
    </source>
</evidence>
<evidence type="ECO:0000256" key="5">
    <source>
        <dbReference type="ARBA" id="ARBA00022502"/>
    </source>
</evidence>
<evidence type="ECO:0000256" key="2">
    <source>
        <dbReference type="ARBA" id="ARBA00004687"/>
    </source>
</evidence>
<accession>A0A1L0C3Z1</accession>
<dbReference type="GO" id="GO:0004376">
    <property type="term" value="F:GPI mannosyltransferase activity"/>
    <property type="evidence" value="ECO:0007669"/>
    <property type="project" value="InterPro"/>
</dbReference>
<feature type="transmembrane region" description="Helical" evidence="13">
    <location>
        <begin position="185"/>
        <end position="201"/>
    </location>
</feature>
<sequence length="430" mass="49365">MSGKSVPQTTLKSLVFNPVTLGILLRFGFFFFGLYQDAHMPVKYTDIDYVVFSDAAEYVYESASPYKRETYRYTPLLAWMLVPNSLGDLFYHYGKLLFMFCDILTGILIARLLPTNTNTKTTLGLPISKRTVLLSLWLLNPMVITISTRGSSESVLTFIIMIAVNSLVCGQYTESAIWLGLATHFKIYPIIYLPTFLYYLTRKDKPFTIFKNIPVLNWLNGTNLIYLLVTLLSFATSGVIMFNIYGYEFLYHSYLYHFIRLDHRHNFSVYNVALYYKSAVDYLAIPKESGILGLFNYLTGNLEKVAFVPQIALSAIIIPLSLAQTNLIPCLFIQTLTFVTFNKVITSQYFIWFLIFLPGYLATSKLASGQYKVTGLTMLALWIISQASWLFSAYRLEFVSESTFDNGLFYLSIFFFLTNCWIISQFIQYV</sequence>
<feature type="transmembrane region" description="Helical" evidence="13">
    <location>
        <begin position="408"/>
        <end position="427"/>
    </location>
</feature>
<reference evidence="14 15" key="1">
    <citation type="submission" date="2016-10" db="EMBL/GenBank/DDBJ databases">
        <authorList>
            <person name="de Groot N.N."/>
        </authorList>
    </citation>
    <scope>NUCLEOTIDE SEQUENCE [LARGE SCALE GENOMIC DNA]</scope>
    <source>
        <strain evidence="14 15">PYCC 4715</strain>
    </source>
</reference>
<keyword evidence="8 13" id="KW-0812">Transmembrane</keyword>
<evidence type="ECO:0000256" key="7">
    <source>
        <dbReference type="ARBA" id="ARBA00022679"/>
    </source>
</evidence>
<comment type="similarity">
    <text evidence="3 13">Belongs to the PIGM family.</text>
</comment>
<evidence type="ECO:0000256" key="12">
    <source>
        <dbReference type="ARBA" id="ARBA00025399"/>
    </source>
</evidence>
<comment type="pathway">
    <text evidence="2 13">Glycolipid biosynthesis; glycosylphosphatidylinositol-anchor biosynthesis.</text>
</comment>
<evidence type="ECO:0000256" key="9">
    <source>
        <dbReference type="ARBA" id="ARBA00022824"/>
    </source>
</evidence>
<evidence type="ECO:0000256" key="6">
    <source>
        <dbReference type="ARBA" id="ARBA00022676"/>
    </source>
</evidence>
<comment type="function">
    <text evidence="12 13">Mannosyltransferase involved in glycosylphosphatidylinositol-anchor biosynthesis. Transfers the first alpha-1,4-mannose to GlcN-acyl-PI during GPI precursor assembly. Required for cell wall integrity.</text>
</comment>
<feature type="transmembrane region" description="Helical" evidence="13">
    <location>
        <begin position="224"/>
        <end position="246"/>
    </location>
</feature>
<evidence type="ECO:0000313" key="14">
    <source>
        <dbReference type="EMBL" id="SGZ57498.1"/>
    </source>
</evidence>
<dbReference type="Pfam" id="PF05007">
    <property type="entry name" value="Mannosyl_trans"/>
    <property type="match status" value="1"/>
</dbReference>
<organism evidence="14 15">
    <name type="scientific">Sungouiella intermedia</name>
    <dbReference type="NCBI Taxonomy" id="45354"/>
    <lineage>
        <taxon>Eukaryota</taxon>
        <taxon>Fungi</taxon>
        <taxon>Dikarya</taxon>
        <taxon>Ascomycota</taxon>
        <taxon>Saccharomycotina</taxon>
        <taxon>Pichiomycetes</taxon>
        <taxon>Metschnikowiaceae</taxon>
        <taxon>Sungouiella</taxon>
    </lineage>
</organism>
<dbReference type="PANTHER" id="PTHR12886">
    <property type="entry name" value="PIG-M MANNOSYLTRANSFERASE"/>
    <property type="match status" value="1"/>
</dbReference>
<feature type="transmembrane region" description="Helical" evidence="13">
    <location>
        <begin position="14"/>
        <end position="35"/>
    </location>
</feature>
<evidence type="ECO:0000256" key="3">
    <source>
        <dbReference type="ARBA" id="ARBA00011071"/>
    </source>
</evidence>
<dbReference type="PANTHER" id="PTHR12886:SF0">
    <property type="entry name" value="GPI MANNOSYLTRANSFERASE 1"/>
    <property type="match status" value="1"/>
</dbReference>